<dbReference type="RefSeq" id="WP_341400681.1">
    <property type="nucleotide sequence ID" value="NZ_JBBUTI010000016.1"/>
</dbReference>
<feature type="transmembrane region" description="Helical" evidence="7">
    <location>
        <begin position="156"/>
        <end position="181"/>
    </location>
</feature>
<evidence type="ECO:0000256" key="5">
    <source>
        <dbReference type="ARBA" id="ARBA00022989"/>
    </source>
</evidence>
<dbReference type="Pfam" id="PF01810">
    <property type="entry name" value="LysE"/>
    <property type="match status" value="1"/>
</dbReference>
<evidence type="ECO:0000256" key="2">
    <source>
        <dbReference type="ARBA" id="ARBA00007928"/>
    </source>
</evidence>
<sequence>MDFATWLPFFVTTLVVSLSPGPGAIAAMGAGLNHGFRRGQAVAFGLAVGVWTQLLVVGVGLGALLATSETAFTVVKWLGAAYLVWMGIQQWRSPASPITAQDATSTDADAQAPGSHRKALFLRGWTVNALNPKGTVFLLAVLPQFVDMHQPLLAQYLTIGITFGLIECTVMTGYVALAARVLGLLRTPRQISWLNRTFGSLFVVAGVVLAGFKRST</sequence>
<accession>A0ABU9C905</accession>
<keyword evidence="4 7" id="KW-0812">Transmembrane</keyword>
<proteinExistence type="inferred from homology"/>
<evidence type="ECO:0000256" key="7">
    <source>
        <dbReference type="SAM" id="Phobius"/>
    </source>
</evidence>
<keyword evidence="3" id="KW-1003">Cell membrane</keyword>
<evidence type="ECO:0000256" key="6">
    <source>
        <dbReference type="ARBA" id="ARBA00023136"/>
    </source>
</evidence>
<protein>
    <submittedName>
        <fullName evidence="8">Homoserine/homoserine lactone efflux protein</fullName>
    </submittedName>
</protein>
<dbReference type="PANTHER" id="PTHR30086:SF14">
    <property type="entry name" value="HOMOSERINE_HOMOSERINE LACTONE EFFLUX PROTEIN"/>
    <property type="match status" value="1"/>
</dbReference>
<evidence type="ECO:0000256" key="3">
    <source>
        <dbReference type="ARBA" id="ARBA00022475"/>
    </source>
</evidence>
<evidence type="ECO:0000313" key="8">
    <source>
        <dbReference type="EMBL" id="MEK8048370.1"/>
    </source>
</evidence>
<comment type="subcellular location">
    <subcellularLocation>
        <location evidence="1">Cell membrane</location>
        <topology evidence="1">Multi-pass membrane protein</topology>
    </subcellularLocation>
</comment>
<feature type="transmembrane region" description="Helical" evidence="7">
    <location>
        <begin position="6"/>
        <end position="29"/>
    </location>
</feature>
<keyword evidence="5 7" id="KW-1133">Transmembrane helix</keyword>
<dbReference type="EMBL" id="JBBUTI010000016">
    <property type="protein sequence ID" value="MEK8048370.1"/>
    <property type="molecule type" value="Genomic_DNA"/>
</dbReference>
<evidence type="ECO:0000313" key="9">
    <source>
        <dbReference type="Proteomes" id="UP001379945"/>
    </source>
</evidence>
<comment type="similarity">
    <text evidence="2">Belongs to the Rht family.</text>
</comment>
<gene>
    <name evidence="8" type="primary">rhtB</name>
    <name evidence="8" type="ORF">AACH00_18600</name>
</gene>
<feature type="transmembrane region" description="Helical" evidence="7">
    <location>
        <begin position="41"/>
        <end position="65"/>
    </location>
</feature>
<dbReference type="InterPro" id="IPR001123">
    <property type="entry name" value="LeuE-type"/>
</dbReference>
<evidence type="ECO:0000256" key="4">
    <source>
        <dbReference type="ARBA" id="ARBA00022692"/>
    </source>
</evidence>
<evidence type="ECO:0000256" key="1">
    <source>
        <dbReference type="ARBA" id="ARBA00004651"/>
    </source>
</evidence>
<keyword evidence="9" id="KW-1185">Reference proteome</keyword>
<dbReference type="PANTHER" id="PTHR30086">
    <property type="entry name" value="ARGININE EXPORTER PROTEIN ARGO"/>
    <property type="match status" value="1"/>
</dbReference>
<keyword evidence="6 7" id="KW-0472">Membrane</keyword>
<comment type="caution">
    <text evidence="8">The sequence shown here is derived from an EMBL/GenBank/DDBJ whole genome shotgun (WGS) entry which is preliminary data.</text>
</comment>
<reference evidence="8 9" key="1">
    <citation type="submission" date="2024-04" db="EMBL/GenBank/DDBJ databases">
        <title>Novel species of the genus Ideonella isolated from streams.</title>
        <authorList>
            <person name="Lu H."/>
        </authorList>
    </citation>
    <scope>NUCLEOTIDE SEQUENCE [LARGE SCALE GENOMIC DNA]</scope>
    <source>
        <strain evidence="8 9">LYT19W</strain>
    </source>
</reference>
<feature type="transmembrane region" description="Helical" evidence="7">
    <location>
        <begin position="193"/>
        <end position="212"/>
    </location>
</feature>
<organism evidence="8 9">
    <name type="scientific">Ideonella margarita</name>
    <dbReference type="NCBI Taxonomy" id="2984191"/>
    <lineage>
        <taxon>Bacteria</taxon>
        <taxon>Pseudomonadati</taxon>
        <taxon>Pseudomonadota</taxon>
        <taxon>Betaproteobacteria</taxon>
        <taxon>Burkholderiales</taxon>
        <taxon>Sphaerotilaceae</taxon>
        <taxon>Ideonella</taxon>
    </lineage>
</organism>
<dbReference type="NCBIfam" id="NF007812">
    <property type="entry name" value="PRK10520.1"/>
    <property type="match status" value="1"/>
</dbReference>
<name>A0ABU9C905_9BURK</name>
<dbReference type="PIRSF" id="PIRSF006324">
    <property type="entry name" value="LeuE"/>
    <property type="match status" value="1"/>
</dbReference>
<dbReference type="Proteomes" id="UP001379945">
    <property type="component" value="Unassembled WGS sequence"/>
</dbReference>